<evidence type="ECO:0000256" key="1">
    <source>
        <dbReference type="ARBA" id="ARBA00022722"/>
    </source>
</evidence>
<sequence length="325" mass="36192">MNRLVLVDTLNFFHRAFHAYPPQLTTLQGEPINAVYGFATMLFSLAAELAPTHLAVAYESEKEPTFRALEFPAYKATRVPLPLEEQVRFDSQLPLLGEFIGAARITSLQAEGFEADDLIGTAVRQVTGELGNQVTRKKDPATQLSSNLVTEVIVASNDRDLMQLIGPRVRFYLPAVGSKQKAKLYTENDFFEEYGFQPPAMVDYKALRGDPSDNIPGVRGIGEKTASELVKKYGTVEEVYKHILEIRPVVAQKLADGKKDAELSRKLAKIVTDAPVEIGLETLRFSGFGQPAVRELFAKWGFKSLMKKMAGEEPPPEDRDQLKFI</sequence>
<proteinExistence type="predicted"/>
<dbReference type="EMBL" id="MEVL01000008">
    <property type="protein sequence ID" value="OGC62523.1"/>
    <property type="molecule type" value="Genomic_DNA"/>
</dbReference>
<dbReference type="Pfam" id="PF01367">
    <property type="entry name" value="5_3_exonuc"/>
    <property type="match status" value="1"/>
</dbReference>
<reference evidence="5 6" key="1">
    <citation type="journal article" date="2016" name="Nat. Commun.">
        <title>Thousands of microbial genomes shed light on interconnected biogeochemical processes in an aquifer system.</title>
        <authorList>
            <person name="Anantharaman K."/>
            <person name="Brown C.T."/>
            <person name="Hug L.A."/>
            <person name="Sharon I."/>
            <person name="Castelle C.J."/>
            <person name="Probst A.J."/>
            <person name="Thomas B.C."/>
            <person name="Singh A."/>
            <person name="Wilkins M.J."/>
            <person name="Karaoz U."/>
            <person name="Brodie E.L."/>
            <person name="Williams K.H."/>
            <person name="Hubbard S.S."/>
            <person name="Banfield J.F."/>
        </authorList>
    </citation>
    <scope>NUCLEOTIDE SEQUENCE [LARGE SCALE GENOMIC DNA]</scope>
</reference>
<dbReference type="InterPro" id="IPR036279">
    <property type="entry name" value="5-3_exonuclease_C_sf"/>
</dbReference>
<accession>A0A1F4W0H2</accession>
<comment type="caution">
    <text evidence="5">The sequence shown here is derived from an EMBL/GenBank/DDBJ whole genome shotgun (WGS) entry which is preliminary data.</text>
</comment>
<keyword evidence="2" id="KW-0378">Hydrolase</keyword>
<dbReference type="PANTHER" id="PTHR42646">
    <property type="entry name" value="FLAP ENDONUCLEASE XNI"/>
    <property type="match status" value="1"/>
</dbReference>
<dbReference type="Proteomes" id="UP000176967">
    <property type="component" value="Unassembled WGS sequence"/>
</dbReference>
<dbReference type="InterPro" id="IPR020046">
    <property type="entry name" value="5-3_exonucl_a-hlix_arch_N"/>
</dbReference>
<keyword evidence="1" id="KW-0540">Nuclease</keyword>
<dbReference type="InterPro" id="IPR029060">
    <property type="entry name" value="PIN-like_dom_sf"/>
</dbReference>
<dbReference type="CDD" id="cd09859">
    <property type="entry name" value="PIN_53EXO"/>
    <property type="match status" value="1"/>
</dbReference>
<keyword evidence="3" id="KW-0238">DNA-binding</keyword>
<evidence type="ECO:0000313" key="6">
    <source>
        <dbReference type="Proteomes" id="UP000176967"/>
    </source>
</evidence>
<dbReference type="GO" id="GO:0017108">
    <property type="term" value="F:5'-flap endonuclease activity"/>
    <property type="evidence" value="ECO:0007669"/>
    <property type="project" value="InterPro"/>
</dbReference>
<dbReference type="GO" id="GO:0008409">
    <property type="term" value="F:5'-3' exonuclease activity"/>
    <property type="evidence" value="ECO:0007669"/>
    <property type="project" value="InterPro"/>
</dbReference>
<evidence type="ECO:0000259" key="4">
    <source>
        <dbReference type="SMART" id="SM00475"/>
    </source>
</evidence>
<dbReference type="Gene3D" id="3.40.50.1010">
    <property type="entry name" value="5'-nuclease"/>
    <property type="match status" value="1"/>
</dbReference>
<dbReference type="InterPro" id="IPR008918">
    <property type="entry name" value="HhH2"/>
</dbReference>
<evidence type="ECO:0000256" key="2">
    <source>
        <dbReference type="ARBA" id="ARBA00022801"/>
    </source>
</evidence>
<evidence type="ECO:0000256" key="3">
    <source>
        <dbReference type="ARBA" id="ARBA00023125"/>
    </source>
</evidence>
<gene>
    <name evidence="5" type="ORF">A2890_00795</name>
</gene>
<dbReference type="SUPFAM" id="SSF88723">
    <property type="entry name" value="PIN domain-like"/>
    <property type="match status" value="1"/>
</dbReference>
<dbReference type="PANTHER" id="PTHR42646:SF2">
    <property type="entry name" value="5'-3' EXONUCLEASE FAMILY PROTEIN"/>
    <property type="match status" value="1"/>
</dbReference>
<protein>
    <recommendedName>
        <fullName evidence="4">5'-3' exonuclease domain-containing protein</fullName>
    </recommendedName>
</protein>
<feature type="domain" description="5'-3' exonuclease" evidence="4">
    <location>
        <begin position="2"/>
        <end position="286"/>
    </location>
</feature>
<dbReference type="STRING" id="1802628.A2890_00795"/>
<organism evidence="5 6">
    <name type="scientific">candidate division WWE3 bacterium RIFCSPLOWO2_01_FULL_53_14</name>
    <dbReference type="NCBI Taxonomy" id="1802628"/>
    <lineage>
        <taxon>Bacteria</taxon>
        <taxon>Katanobacteria</taxon>
    </lineage>
</organism>
<dbReference type="InterPro" id="IPR002421">
    <property type="entry name" value="5-3_exonuclease"/>
</dbReference>
<dbReference type="GO" id="GO:0003677">
    <property type="term" value="F:DNA binding"/>
    <property type="evidence" value="ECO:0007669"/>
    <property type="project" value="UniProtKB-KW"/>
</dbReference>
<dbReference type="SMART" id="SM00279">
    <property type="entry name" value="HhH2"/>
    <property type="match status" value="1"/>
</dbReference>
<dbReference type="SMART" id="SM00475">
    <property type="entry name" value="53EXOc"/>
    <property type="match status" value="1"/>
</dbReference>
<name>A0A1F4W0H2_UNCKA</name>
<dbReference type="GO" id="GO:0033567">
    <property type="term" value="P:DNA replication, Okazaki fragment processing"/>
    <property type="evidence" value="ECO:0007669"/>
    <property type="project" value="InterPro"/>
</dbReference>
<dbReference type="FunFam" id="1.10.150.20:FF:000003">
    <property type="entry name" value="DNA polymerase I"/>
    <property type="match status" value="1"/>
</dbReference>
<dbReference type="Pfam" id="PF02739">
    <property type="entry name" value="5_3_exonuc_N"/>
    <property type="match status" value="1"/>
</dbReference>
<dbReference type="InterPro" id="IPR020045">
    <property type="entry name" value="DNA_polI_H3TH"/>
</dbReference>
<dbReference type="InterPro" id="IPR038969">
    <property type="entry name" value="FEN"/>
</dbReference>
<dbReference type="CDD" id="cd09898">
    <property type="entry name" value="H3TH_53EXO"/>
    <property type="match status" value="1"/>
</dbReference>
<evidence type="ECO:0000313" key="5">
    <source>
        <dbReference type="EMBL" id="OGC62523.1"/>
    </source>
</evidence>
<dbReference type="SUPFAM" id="SSF47807">
    <property type="entry name" value="5' to 3' exonuclease, C-terminal subdomain"/>
    <property type="match status" value="1"/>
</dbReference>
<dbReference type="Gene3D" id="1.10.150.20">
    <property type="entry name" value="5' to 3' exonuclease, C-terminal subdomain"/>
    <property type="match status" value="1"/>
</dbReference>
<dbReference type="AlphaFoldDB" id="A0A1F4W0H2"/>